<evidence type="ECO:0000256" key="3">
    <source>
        <dbReference type="SAM" id="MobiDB-lite"/>
    </source>
</evidence>
<dbReference type="PANTHER" id="PTHR43343:SF3">
    <property type="entry name" value="PROTEASE DO-LIKE 8, CHLOROPLASTIC"/>
    <property type="match status" value="1"/>
</dbReference>
<dbReference type="Proteomes" id="UP000190037">
    <property type="component" value="Unassembled WGS sequence"/>
</dbReference>
<protein>
    <recommendedName>
        <fullName evidence="5">PDZ domain-containing protein</fullName>
    </recommendedName>
</protein>
<dbReference type="Gene3D" id="2.40.10.120">
    <property type="match status" value="1"/>
</dbReference>
<dbReference type="SUPFAM" id="SSF50494">
    <property type="entry name" value="Trypsin-like serine proteases"/>
    <property type="match status" value="1"/>
</dbReference>
<dbReference type="CDD" id="cd23081">
    <property type="entry name" value="cpPDZ_EcRseP-like"/>
    <property type="match status" value="1"/>
</dbReference>
<evidence type="ECO:0000256" key="2">
    <source>
        <dbReference type="ARBA" id="ARBA00022801"/>
    </source>
</evidence>
<dbReference type="PANTHER" id="PTHR43343">
    <property type="entry name" value="PEPTIDASE S12"/>
    <property type="match status" value="1"/>
</dbReference>
<evidence type="ECO:0000256" key="4">
    <source>
        <dbReference type="SAM" id="Phobius"/>
    </source>
</evidence>
<proteinExistence type="predicted"/>
<dbReference type="AlphaFoldDB" id="A0A1T3P829"/>
<keyword evidence="4" id="KW-1133">Transmembrane helix</keyword>
<evidence type="ECO:0000259" key="5">
    <source>
        <dbReference type="PROSITE" id="PS50106"/>
    </source>
</evidence>
<dbReference type="GO" id="GO:0006508">
    <property type="term" value="P:proteolysis"/>
    <property type="evidence" value="ECO:0007669"/>
    <property type="project" value="UniProtKB-KW"/>
</dbReference>
<dbReference type="PRINTS" id="PR00834">
    <property type="entry name" value="PROTEASES2C"/>
</dbReference>
<dbReference type="EMBL" id="MWQN01000001">
    <property type="protein sequence ID" value="OPC85121.1"/>
    <property type="molecule type" value="Genomic_DNA"/>
</dbReference>
<feature type="compositionally biased region" description="Low complexity" evidence="3">
    <location>
        <begin position="1"/>
        <end position="13"/>
    </location>
</feature>
<keyword evidence="4" id="KW-0812">Transmembrane</keyword>
<sequence>MSLAKEVPAGAAVEPPPADPAVEPDAFGVPTPDVRDAVTAEVPVVHGTAELPVADDPGYDPFAPPPQPPPAGPPPQQPTGQWPGYPGQPAQPGQPGPYGVPAGVAHPGYGPYGPYPSYAPQTGYAPYQAVPYGYAVPGDMTGAGGPTEDLGRRYGRRLVVWAAALALVAGLIGGGIGAWIADRHDTKIRLGDPPQSGPARGKDTIAGLADRTLPGVVYIHAKTGRGEATGTGFVLDTAGDILTNNHVVESAASGGTITVTFNDGQRTTATLVGRDAGYDLAVIRVSGVQGLHPLPLGNSDGVQVGDPVIAIGAPFNLEGTVTSGIISAKDRAVSAGSSGSDVSYISALQTDAPINPGNSGGPLIDAAGSVIGINSAIRSAGGAGQGNPFGAQQEAGSIGLGFAIPINQARRVAQQLIDTGKASHPVIGVSLDVAYTGDGARIASEDVKGTPPVRPGGPAERAGLKPGDVIKAIDGRRVHDANELIVAIRSKAPGGVVKLTIERDGAERTVDMTLEAG</sequence>
<feature type="compositionally biased region" description="Low complexity" evidence="3">
    <location>
        <begin position="78"/>
        <end position="102"/>
    </location>
</feature>
<keyword evidence="7" id="KW-1185">Reference proteome</keyword>
<feature type="region of interest" description="Disordered" evidence="3">
    <location>
        <begin position="1"/>
        <end position="32"/>
    </location>
</feature>
<dbReference type="SUPFAM" id="SSF81995">
    <property type="entry name" value="beta-sandwich domain of Sec23/24"/>
    <property type="match status" value="1"/>
</dbReference>
<dbReference type="PROSITE" id="PS50106">
    <property type="entry name" value="PDZ"/>
    <property type="match status" value="1"/>
</dbReference>
<evidence type="ECO:0000313" key="7">
    <source>
        <dbReference type="Proteomes" id="UP000190037"/>
    </source>
</evidence>
<feature type="compositionally biased region" description="Pro residues" evidence="3">
    <location>
        <begin position="62"/>
        <end position="77"/>
    </location>
</feature>
<name>A0A1T3P829_9ACTN</name>
<dbReference type="InterPro" id="IPR001940">
    <property type="entry name" value="Peptidase_S1C"/>
</dbReference>
<dbReference type="InterPro" id="IPR001478">
    <property type="entry name" value="PDZ"/>
</dbReference>
<dbReference type="Pfam" id="PF13365">
    <property type="entry name" value="Trypsin_2"/>
    <property type="match status" value="1"/>
</dbReference>
<feature type="transmembrane region" description="Helical" evidence="4">
    <location>
        <begin position="158"/>
        <end position="180"/>
    </location>
</feature>
<evidence type="ECO:0000256" key="1">
    <source>
        <dbReference type="ARBA" id="ARBA00022670"/>
    </source>
</evidence>
<organism evidence="6 7">
    <name type="scientific">Embleya scabrispora</name>
    <dbReference type="NCBI Taxonomy" id="159449"/>
    <lineage>
        <taxon>Bacteria</taxon>
        <taxon>Bacillati</taxon>
        <taxon>Actinomycetota</taxon>
        <taxon>Actinomycetes</taxon>
        <taxon>Kitasatosporales</taxon>
        <taxon>Streptomycetaceae</taxon>
        <taxon>Embleya</taxon>
    </lineage>
</organism>
<reference evidence="6 7" key="1">
    <citation type="submission" date="2017-03" db="EMBL/GenBank/DDBJ databases">
        <title>Draft genome sequence of Streptomyces scabrisporus NF3, endophyte isolated from Amphipterygium adstringens.</title>
        <authorList>
            <person name="Vazquez M."/>
            <person name="Ceapa C.D."/>
            <person name="Rodriguez Luna D."/>
            <person name="Sanchez Esquivel S."/>
        </authorList>
    </citation>
    <scope>NUCLEOTIDE SEQUENCE [LARGE SCALE GENOMIC DNA]</scope>
    <source>
        <strain evidence="6 7">NF3</strain>
    </source>
</reference>
<dbReference type="InterPro" id="IPR036034">
    <property type="entry name" value="PDZ_sf"/>
</dbReference>
<dbReference type="SUPFAM" id="SSF50156">
    <property type="entry name" value="PDZ domain-like"/>
    <property type="match status" value="1"/>
</dbReference>
<dbReference type="InterPro" id="IPR009003">
    <property type="entry name" value="Peptidase_S1_PA"/>
</dbReference>
<keyword evidence="1" id="KW-0645">Protease</keyword>
<evidence type="ECO:0000313" key="6">
    <source>
        <dbReference type="EMBL" id="OPC85121.1"/>
    </source>
</evidence>
<accession>A0A1T3P829</accession>
<dbReference type="SMART" id="SM00228">
    <property type="entry name" value="PDZ"/>
    <property type="match status" value="1"/>
</dbReference>
<dbReference type="Pfam" id="PF13180">
    <property type="entry name" value="PDZ_2"/>
    <property type="match status" value="1"/>
</dbReference>
<feature type="region of interest" description="Disordered" evidence="3">
    <location>
        <begin position="46"/>
        <end position="102"/>
    </location>
</feature>
<keyword evidence="4" id="KW-0472">Membrane</keyword>
<feature type="domain" description="PDZ" evidence="5">
    <location>
        <begin position="453"/>
        <end position="505"/>
    </location>
</feature>
<dbReference type="Gene3D" id="2.30.42.10">
    <property type="match status" value="1"/>
</dbReference>
<comment type="caution">
    <text evidence="6">The sequence shown here is derived from an EMBL/GenBank/DDBJ whole genome shotgun (WGS) entry which is preliminary data.</text>
</comment>
<dbReference type="GO" id="GO:0004252">
    <property type="term" value="F:serine-type endopeptidase activity"/>
    <property type="evidence" value="ECO:0007669"/>
    <property type="project" value="InterPro"/>
</dbReference>
<dbReference type="InterPro" id="IPR051201">
    <property type="entry name" value="Chloro_Bact_Ser_Proteases"/>
</dbReference>
<gene>
    <name evidence="6" type="ORF">B4N89_18310</name>
</gene>
<dbReference type="STRING" id="159449.B4N89_18310"/>
<keyword evidence="2" id="KW-0378">Hydrolase</keyword>